<keyword evidence="1" id="KW-0812">Transmembrane</keyword>
<feature type="transmembrane region" description="Helical" evidence="1">
    <location>
        <begin position="38"/>
        <end position="59"/>
    </location>
</feature>
<keyword evidence="1" id="KW-1133">Transmembrane helix</keyword>
<proteinExistence type="predicted"/>
<feature type="transmembrane region" description="Helical" evidence="1">
    <location>
        <begin position="12"/>
        <end position="32"/>
    </location>
</feature>
<keyword evidence="1" id="KW-0472">Membrane</keyword>
<accession>A0A0D2XHC9</accession>
<name>A0A0D2XHC9_FUSOF</name>
<dbReference type="EnsemblFungi" id="FOXG_03327T0">
    <property type="protein sequence ID" value="FOXG_03327P0"/>
    <property type="gene ID" value="FOXG_03327"/>
</dbReference>
<dbReference type="Proteomes" id="UP000002489">
    <property type="component" value="Unassembled WGS sequence"/>
</dbReference>
<evidence type="ECO:0000313" key="3">
    <source>
        <dbReference type="Proteomes" id="UP000002489"/>
    </source>
</evidence>
<evidence type="ECO:0000256" key="1">
    <source>
        <dbReference type="SAM" id="Phobius"/>
    </source>
</evidence>
<organism evidence="2 3">
    <name type="scientific">Fusarium oxysporum (strain Fo5176)</name>
    <name type="common">Fusarium vascular wilt</name>
    <dbReference type="NCBI Taxonomy" id="660025"/>
    <lineage>
        <taxon>Eukaryota</taxon>
        <taxon>Fungi</taxon>
        <taxon>Dikarya</taxon>
        <taxon>Ascomycota</taxon>
        <taxon>Pezizomycotina</taxon>
        <taxon>Sordariomycetes</taxon>
        <taxon>Hypocreomycetidae</taxon>
        <taxon>Hypocreales</taxon>
        <taxon>Nectriaceae</taxon>
        <taxon>Fusarium</taxon>
        <taxon>Fusarium oxysporum species complex</taxon>
    </lineage>
</organism>
<evidence type="ECO:0000313" key="2">
    <source>
        <dbReference type="EnsemblFungi" id="FOXG_03327P0"/>
    </source>
</evidence>
<reference evidence="2" key="2">
    <citation type="submission" date="2025-08" db="UniProtKB">
        <authorList>
            <consortium name="EnsemblFungi"/>
        </authorList>
    </citation>
    <scope>IDENTIFICATION</scope>
    <source>
        <strain evidence="2">4287 / CBS 123668 / FGSC 9935 / NRRL 34936</strain>
    </source>
</reference>
<sequence length="103" mass="11585">MSSLMLNAPILYFELVVEFIVLLGLILSFSQGSVPNPLLLPFSLLGHFFDLGIPAIRVFSISRRGYGTELFIELLSKNKCVVYEKFLVYARMPVTLSSDKLLL</sequence>
<reference evidence="3" key="1">
    <citation type="journal article" date="2012" name="Mol. Plant Microbe Interact.">
        <title>A highly conserved effector in Fusarium oxysporum is required for full virulence on Arabidopsis.</title>
        <authorList>
            <person name="Thatcher L.F."/>
            <person name="Gardiner D.M."/>
            <person name="Kazan K."/>
            <person name="Manners J."/>
        </authorList>
    </citation>
    <scope>NUCLEOTIDE SEQUENCE [LARGE SCALE GENOMIC DNA]</scope>
    <source>
        <strain evidence="3">Fo5176</strain>
    </source>
</reference>
<protein>
    <submittedName>
        <fullName evidence="2">Uncharacterized protein</fullName>
    </submittedName>
</protein>
<dbReference type="AlphaFoldDB" id="A0A0D2XHC9"/>